<proteinExistence type="predicted"/>
<evidence type="ECO:0000256" key="1">
    <source>
        <dbReference type="SAM" id="MobiDB-lite"/>
    </source>
</evidence>
<dbReference type="Proteomes" id="UP001304461">
    <property type="component" value="Unassembled WGS sequence"/>
</dbReference>
<keyword evidence="3" id="KW-1185">Reference proteome</keyword>
<comment type="caution">
    <text evidence="2">The sequence shown here is derived from an EMBL/GenBank/DDBJ whole genome shotgun (WGS) entry which is preliminary data.</text>
</comment>
<protein>
    <submittedName>
        <fullName evidence="2">DUF1816 domain-containing protein</fullName>
    </submittedName>
</protein>
<feature type="region of interest" description="Disordered" evidence="1">
    <location>
        <begin position="63"/>
        <end position="83"/>
    </location>
</feature>
<accession>A0ABU5RRP8</accession>
<dbReference type="InterPro" id="IPR014945">
    <property type="entry name" value="DUF1816"/>
</dbReference>
<organism evidence="2 3">
    <name type="scientific">Cyanobium gracile UHCC 0139</name>
    <dbReference type="NCBI Taxonomy" id="3110308"/>
    <lineage>
        <taxon>Bacteria</taxon>
        <taxon>Bacillati</taxon>
        <taxon>Cyanobacteriota</taxon>
        <taxon>Cyanophyceae</taxon>
        <taxon>Synechococcales</taxon>
        <taxon>Prochlorococcaceae</taxon>
        <taxon>Cyanobium</taxon>
    </lineage>
</organism>
<name>A0ABU5RRP8_9CYAN</name>
<dbReference type="EMBL" id="JAYGHX010000002">
    <property type="protein sequence ID" value="MEA5390450.1"/>
    <property type="molecule type" value="Genomic_DNA"/>
</dbReference>
<gene>
    <name evidence="2" type="ORF">VB738_04155</name>
</gene>
<evidence type="ECO:0000313" key="3">
    <source>
        <dbReference type="Proteomes" id="UP001304461"/>
    </source>
</evidence>
<dbReference type="RefSeq" id="WP_323304553.1">
    <property type="nucleotide sequence ID" value="NZ_JAYGHX010000002.1"/>
</dbReference>
<evidence type="ECO:0000313" key="2">
    <source>
        <dbReference type="EMBL" id="MEA5390450.1"/>
    </source>
</evidence>
<dbReference type="Pfam" id="PF08846">
    <property type="entry name" value="DUF1816"/>
    <property type="match status" value="1"/>
</dbReference>
<sequence length="83" mass="9455">MNPLLWPMRGIANGLGLAWWARVETRSPDAVYWFGPFVRRRTLEQALPAFLDDLRAESPASLEHQCLRTGRSEPFTESPDLAD</sequence>
<reference evidence="2 3" key="1">
    <citation type="submission" date="2023-12" db="EMBL/GenBank/DDBJ databases">
        <title>Baltic Sea Cyanobacteria.</title>
        <authorList>
            <person name="Delbaje E."/>
            <person name="Fewer D.P."/>
            <person name="Shishido T.K."/>
        </authorList>
    </citation>
    <scope>NUCLEOTIDE SEQUENCE [LARGE SCALE GENOMIC DNA]</scope>
    <source>
        <strain evidence="2 3">UHCC 0139</strain>
    </source>
</reference>